<keyword evidence="2" id="KW-1185">Reference proteome</keyword>
<organism evidence="1 2">
    <name type="scientific">Choiromyces venosus 120613-1</name>
    <dbReference type="NCBI Taxonomy" id="1336337"/>
    <lineage>
        <taxon>Eukaryota</taxon>
        <taxon>Fungi</taxon>
        <taxon>Dikarya</taxon>
        <taxon>Ascomycota</taxon>
        <taxon>Pezizomycotina</taxon>
        <taxon>Pezizomycetes</taxon>
        <taxon>Pezizales</taxon>
        <taxon>Tuberaceae</taxon>
        <taxon>Choiromyces</taxon>
    </lineage>
</organism>
<sequence>MFEGCLAGSYLATDLVTERPAALPKVTFGPITIEFIQFLSAMTAPASRSR</sequence>
<reference evidence="1 2" key="1">
    <citation type="journal article" date="2018" name="Nat. Ecol. Evol.">
        <title>Pezizomycetes genomes reveal the molecular basis of ectomycorrhizal truffle lifestyle.</title>
        <authorList>
            <person name="Murat C."/>
            <person name="Payen T."/>
            <person name="Noel B."/>
            <person name="Kuo A."/>
            <person name="Morin E."/>
            <person name="Chen J."/>
            <person name="Kohler A."/>
            <person name="Krizsan K."/>
            <person name="Balestrini R."/>
            <person name="Da Silva C."/>
            <person name="Montanini B."/>
            <person name="Hainaut M."/>
            <person name="Levati E."/>
            <person name="Barry K.W."/>
            <person name="Belfiori B."/>
            <person name="Cichocki N."/>
            <person name="Clum A."/>
            <person name="Dockter R.B."/>
            <person name="Fauchery L."/>
            <person name="Guy J."/>
            <person name="Iotti M."/>
            <person name="Le Tacon F."/>
            <person name="Lindquist E.A."/>
            <person name="Lipzen A."/>
            <person name="Malagnac F."/>
            <person name="Mello A."/>
            <person name="Molinier V."/>
            <person name="Miyauchi S."/>
            <person name="Poulain J."/>
            <person name="Riccioni C."/>
            <person name="Rubini A."/>
            <person name="Sitrit Y."/>
            <person name="Splivallo R."/>
            <person name="Traeger S."/>
            <person name="Wang M."/>
            <person name="Zifcakova L."/>
            <person name="Wipf D."/>
            <person name="Zambonelli A."/>
            <person name="Paolocci F."/>
            <person name="Nowrousian M."/>
            <person name="Ottonello S."/>
            <person name="Baldrian P."/>
            <person name="Spatafora J.W."/>
            <person name="Henrissat B."/>
            <person name="Nagy L.G."/>
            <person name="Aury J.M."/>
            <person name="Wincker P."/>
            <person name="Grigoriev I.V."/>
            <person name="Bonfante P."/>
            <person name="Martin F.M."/>
        </authorList>
    </citation>
    <scope>NUCLEOTIDE SEQUENCE [LARGE SCALE GENOMIC DNA]</scope>
    <source>
        <strain evidence="1 2">120613-1</strain>
    </source>
</reference>
<dbReference type="EMBL" id="ML120477">
    <property type="protein sequence ID" value="RPA92269.1"/>
    <property type="molecule type" value="Genomic_DNA"/>
</dbReference>
<evidence type="ECO:0000313" key="1">
    <source>
        <dbReference type="EMBL" id="RPA92269.1"/>
    </source>
</evidence>
<accession>A0A3N4J1V6</accession>
<name>A0A3N4J1V6_9PEZI</name>
<protein>
    <submittedName>
        <fullName evidence="1">Uncharacterized protein</fullName>
    </submittedName>
</protein>
<proteinExistence type="predicted"/>
<gene>
    <name evidence="1" type="ORF">L873DRAFT_1817913</name>
</gene>
<evidence type="ECO:0000313" key="2">
    <source>
        <dbReference type="Proteomes" id="UP000276215"/>
    </source>
</evidence>
<dbReference type="AlphaFoldDB" id="A0A3N4J1V6"/>
<dbReference type="Proteomes" id="UP000276215">
    <property type="component" value="Unassembled WGS sequence"/>
</dbReference>